<evidence type="ECO:0000313" key="2">
    <source>
        <dbReference type="Proteomes" id="UP000769528"/>
    </source>
</evidence>
<dbReference type="EMBL" id="JAEUBF010001436">
    <property type="protein sequence ID" value="KAH3666564.1"/>
    <property type="molecule type" value="Genomic_DNA"/>
</dbReference>
<reference evidence="1" key="2">
    <citation type="submission" date="2021-01" db="EMBL/GenBank/DDBJ databases">
        <authorList>
            <person name="Schikora-Tamarit M.A."/>
        </authorList>
    </citation>
    <scope>NUCLEOTIDE SEQUENCE</scope>
    <source>
        <strain evidence="1">CBS6341</strain>
    </source>
</reference>
<accession>A0A9P8P7U7</accession>
<name>A0A9P8P7U7_9ASCO</name>
<dbReference type="Proteomes" id="UP000769528">
    <property type="component" value="Unassembled WGS sequence"/>
</dbReference>
<protein>
    <submittedName>
        <fullName evidence="1">Uncharacterized protein</fullName>
    </submittedName>
</protein>
<proteinExistence type="predicted"/>
<dbReference type="OrthoDB" id="3969899at2759"/>
<organism evidence="1 2">
    <name type="scientific">Wickerhamomyces mucosus</name>
    <dbReference type="NCBI Taxonomy" id="1378264"/>
    <lineage>
        <taxon>Eukaryota</taxon>
        <taxon>Fungi</taxon>
        <taxon>Dikarya</taxon>
        <taxon>Ascomycota</taxon>
        <taxon>Saccharomycotina</taxon>
        <taxon>Saccharomycetes</taxon>
        <taxon>Phaffomycetales</taxon>
        <taxon>Wickerhamomycetaceae</taxon>
        <taxon>Wickerhamomyces</taxon>
    </lineage>
</organism>
<dbReference type="AlphaFoldDB" id="A0A9P8P7U7"/>
<gene>
    <name evidence="1" type="ORF">WICMUC_005633</name>
</gene>
<keyword evidence="2" id="KW-1185">Reference proteome</keyword>
<evidence type="ECO:0000313" key="1">
    <source>
        <dbReference type="EMBL" id="KAH3666564.1"/>
    </source>
</evidence>
<reference evidence="1" key="1">
    <citation type="journal article" date="2021" name="Open Biol.">
        <title>Shared evolutionary footprints suggest mitochondrial oxidative damage underlies multiple complex I losses in fungi.</title>
        <authorList>
            <person name="Schikora-Tamarit M.A."/>
            <person name="Marcet-Houben M."/>
            <person name="Nosek J."/>
            <person name="Gabaldon T."/>
        </authorList>
    </citation>
    <scope>NUCLEOTIDE SEQUENCE</scope>
    <source>
        <strain evidence="1">CBS6341</strain>
    </source>
</reference>
<sequence length="104" mass="12200">MLSRTLRTVSLFKQFHTSSKVFQVKPWKTLSGVEQKEFITSFVSLYTGKNKRTKNYYKQLAQGMEEHDDIPAVWGLLYNDLVEKKSKNETSAEFDSDFFKIVKH</sequence>
<comment type="caution">
    <text evidence="1">The sequence shown here is derived from an EMBL/GenBank/DDBJ whole genome shotgun (WGS) entry which is preliminary data.</text>
</comment>